<accession>A0A5H2XYZ4</accession>
<name>A0A5H2XYZ4_PRUDU</name>
<dbReference type="EMBL" id="AP020971">
    <property type="protein sequence ID" value="BBN68901.1"/>
    <property type="molecule type" value="Genomic_DNA"/>
</dbReference>
<feature type="compositionally biased region" description="Basic residues" evidence="1">
    <location>
        <begin position="226"/>
        <end position="238"/>
    </location>
</feature>
<gene>
    <name evidence="2" type="ORF">Prudu_634S000100</name>
</gene>
<sequence>MHWMSNLIRRRRAVTTTQSSEPPAQPTSAATAPTLMDHLAVGPAGSQAPASSASSVAQPVSARRRHRPASTTTPHPLMRRAKKNTRGPCRQLKTAKVTRVTNSRINIGYDERHRAAPTAELHSSLAHDIGHVIRSHCPMKWKSWKVMPDETKTEVRGQLSTNYNLETWTTSRWRTSTDSSLRGTNSGRATCTTILRRLMIRKSLFRRVARRSLRGERINKAKVNKGNRKKKTLLHHSGSRPFSYRMDARRQGGPNSQRSTSLATFMFDLGMSWPRVRLPTSSRYSDRVCGSSTGCWVLDLDGDIGSDSREETGDILSKDGECQAEGTQTPFISAVKQSGHCFDSIGGHSSESDVGHSAVPRTVRHSSPAF</sequence>
<reference evidence="2" key="1">
    <citation type="journal article" date="2019" name="Science">
        <title>Mutation of a bHLH transcription factor allowed almond domestication.</title>
        <authorList>
            <person name="Sanchez-Perez R."/>
            <person name="Pavan S."/>
            <person name="Mazzeo R."/>
            <person name="Moldovan C."/>
            <person name="Aiese Cigliano R."/>
            <person name="Del Cueto J."/>
            <person name="Ricciardi F."/>
            <person name="Lotti C."/>
            <person name="Ricciardi L."/>
            <person name="Dicenta F."/>
            <person name="Lopez-Marques R.L."/>
            <person name="Lindberg Moller B."/>
        </authorList>
    </citation>
    <scope>NUCLEOTIDE SEQUENCE</scope>
</reference>
<proteinExistence type="predicted"/>
<organism evidence="2">
    <name type="scientific">Prunus dulcis</name>
    <name type="common">Almond</name>
    <name type="synonym">Amygdalus dulcis</name>
    <dbReference type="NCBI Taxonomy" id="3755"/>
    <lineage>
        <taxon>Eukaryota</taxon>
        <taxon>Viridiplantae</taxon>
        <taxon>Streptophyta</taxon>
        <taxon>Embryophyta</taxon>
        <taxon>Tracheophyta</taxon>
        <taxon>Spermatophyta</taxon>
        <taxon>Magnoliopsida</taxon>
        <taxon>eudicotyledons</taxon>
        <taxon>Gunneridae</taxon>
        <taxon>Pentapetalae</taxon>
        <taxon>rosids</taxon>
        <taxon>fabids</taxon>
        <taxon>Rosales</taxon>
        <taxon>Rosaceae</taxon>
        <taxon>Amygdaloideae</taxon>
        <taxon>Amygdaleae</taxon>
        <taxon>Prunus</taxon>
    </lineage>
</organism>
<feature type="region of interest" description="Disordered" evidence="1">
    <location>
        <begin position="1"/>
        <end position="86"/>
    </location>
</feature>
<protein>
    <submittedName>
        <fullName evidence="2">Uncharacterized protein</fullName>
    </submittedName>
</protein>
<feature type="non-terminal residue" evidence="2">
    <location>
        <position position="370"/>
    </location>
</feature>
<dbReference type="AlphaFoldDB" id="A0A5H2XYZ4"/>
<evidence type="ECO:0000313" key="2">
    <source>
        <dbReference type="EMBL" id="BBN68901.1"/>
    </source>
</evidence>
<feature type="compositionally biased region" description="Low complexity" evidence="1">
    <location>
        <begin position="15"/>
        <end position="61"/>
    </location>
</feature>
<feature type="region of interest" description="Disordered" evidence="1">
    <location>
        <begin position="346"/>
        <end position="370"/>
    </location>
</feature>
<feature type="region of interest" description="Disordered" evidence="1">
    <location>
        <begin position="226"/>
        <end position="259"/>
    </location>
</feature>
<evidence type="ECO:0000256" key="1">
    <source>
        <dbReference type="SAM" id="MobiDB-lite"/>
    </source>
</evidence>